<keyword evidence="3" id="KW-1185">Reference proteome</keyword>
<feature type="domain" description="TPM" evidence="1">
    <location>
        <begin position="26"/>
        <end position="142"/>
    </location>
</feature>
<evidence type="ECO:0000313" key="2">
    <source>
        <dbReference type="EMBL" id="QYD71563.1"/>
    </source>
</evidence>
<dbReference type="PANTHER" id="PTHR30373">
    <property type="entry name" value="UPF0603 PROTEIN YGCG"/>
    <property type="match status" value="1"/>
</dbReference>
<gene>
    <name evidence="2" type="ORF">KZJ38_31640</name>
</gene>
<organism evidence="2 3">
    <name type="scientific">Paraburkholderia edwinii</name>
    <dbReference type="NCBI Taxonomy" id="2861782"/>
    <lineage>
        <taxon>Bacteria</taxon>
        <taxon>Pseudomonadati</taxon>
        <taxon>Pseudomonadota</taxon>
        <taxon>Betaproteobacteria</taxon>
        <taxon>Burkholderiales</taxon>
        <taxon>Burkholderiaceae</taxon>
        <taxon>Paraburkholderia</taxon>
    </lineage>
</organism>
<dbReference type="EMBL" id="CP080096">
    <property type="protein sequence ID" value="QYD71563.1"/>
    <property type="molecule type" value="Genomic_DNA"/>
</dbReference>
<dbReference type="RefSeq" id="WP_219800992.1">
    <property type="nucleotide sequence ID" value="NZ_CP080096.1"/>
</dbReference>
<sequence length="165" mass="18957">MDLMRIFRHLLMTRWRVRKAFSVRVLSTIDSAIRESHRSHAGQVRFVVEGALDSSDLFDGLTARERAIDVFSQLRVWDTEDNNGILIYLLLADRDVEIVADRGINARVSGDEWEAVCRMMEAEFRRGKYQPGAIRGIEQVSALLKTHFPTRTPPREDLPSFPVVM</sequence>
<protein>
    <submittedName>
        <fullName evidence="2">TPM domain-containing protein</fullName>
    </submittedName>
</protein>
<dbReference type="PANTHER" id="PTHR30373:SF8">
    <property type="entry name" value="BLL7265 PROTEIN"/>
    <property type="match status" value="1"/>
</dbReference>
<dbReference type="Gene3D" id="3.10.310.50">
    <property type="match status" value="1"/>
</dbReference>
<evidence type="ECO:0000313" key="3">
    <source>
        <dbReference type="Proteomes" id="UP000826462"/>
    </source>
</evidence>
<dbReference type="Proteomes" id="UP000826462">
    <property type="component" value="Chromosome 2"/>
</dbReference>
<proteinExistence type="predicted"/>
<evidence type="ECO:0000259" key="1">
    <source>
        <dbReference type="Pfam" id="PF04536"/>
    </source>
</evidence>
<dbReference type="InterPro" id="IPR007621">
    <property type="entry name" value="TPM_dom"/>
</dbReference>
<dbReference type="Pfam" id="PF04536">
    <property type="entry name" value="TPM_phosphatase"/>
    <property type="match status" value="1"/>
</dbReference>
<name>A0ABX8URD8_9BURK</name>
<reference evidence="2 3" key="1">
    <citation type="submission" date="2021-07" db="EMBL/GenBank/DDBJ databases">
        <title>Paraburkholderia edwinii protects Aspergillus sp. from phenazines by acting as a toxin sponge.</title>
        <authorList>
            <person name="Dahlstrom K.M."/>
            <person name="Newman D.K."/>
        </authorList>
    </citation>
    <scope>NUCLEOTIDE SEQUENCE [LARGE SCALE GENOMIC DNA]</scope>
    <source>
        <strain evidence="2 3">Pe01</strain>
    </source>
</reference>
<accession>A0ABX8URD8</accession>